<dbReference type="NCBIfam" id="TIGR02427">
    <property type="entry name" value="protocat_pcaD"/>
    <property type="match status" value="1"/>
</dbReference>
<evidence type="ECO:0000313" key="3">
    <source>
        <dbReference type="Proteomes" id="UP001320898"/>
    </source>
</evidence>
<organism evidence="2 3">
    <name type="scientific">Microbaculum marinisediminis</name>
    <dbReference type="NCBI Taxonomy" id="2931392"/>
    <lineage>
        <taxon>Bacteria</taxon>
        <taxon>Pseudomonadati</taxon>
        <taxon>Pseudomonadota</taxon>
        <taxon>Alphaproteobacteria</taxon>
        <taxon>Hyphomicrobiales</taxon>
        <taxon>Tepidamorphaceae</taxon>
        <taxon>Microbaculum</taxon>
    </lineage>
</organism>
<dbReference type="AlphaFoldDB" id="A0AAW5QZ64"/>
<reference evidence="2 3" key="1">
    <citation type="submission" date="2022-04" db="EMBL/GenBank/DDBJ databases">
        <authorList>
            <person name="Ye Y.-Q."/>
            <person name="Du Z.-J."/>
        </authorList>
    </citation>
    <scope>NUCLEOTIDE SEQUENCE [LARGE SCALE GENOMIC DNA]</scope>
    <source>
        <strain evidence="2 3">A6E488</strain>
    </source>
</reference>
<dbReference type="InterPro" id="IPR026968">
    <property type="entry name" value="PcaD/CatD"/>
</dbReference>
<comment type="caution">
    <text evidence="2">The sequence shown here is derived from an EMBL/GenBank/DDBJ whole genome shotgun (WGS) entry which is preliminary data.</text>
</comment>
<name>A0AAW5QZ64_9HYPH</name>
<dbReference type="Gene3D" id="3.40.50.1820">
    <property type="entry name" value="alpha/beta hydrolase"/>
    <property type="match status" value="1"/>
</dbReference>
<accession>A0AAW5QZ64</accession>
<dbReference type="Proteomes" id="UP001320898">
    <property type="component" value="Unassembled WGS sequence"/>
</dbReference>
<dbReference type="EC" id="3.1.1.24" evidence="2"/>
<evidence type="ECO:0000259" key="1">
    <source>
        <dbReference type="Pfam" id="PF00561"/>
    </source>
</evidence>
<feature type="domain" description="AB hydrolase-1" evidence="1">
    <location>
        <begin position="22"/>
        <end position="244"/>
    </location>
</feature>
<dbReference type="GO" id="GO:0047570">
    <property type="term" value="F:3-oxoadipate enol-lactonase activity"/>
    <property type="evidence" value="ECO:0007669"/>
    <property type="project" value="UniProtKB-EC"/>
</dbReference>
<dbReference type="RefSeq" id="WP_261616435.1">
    <property type="nucleotide sequence ID" value="NZ_JALIDZ010000005.1"/>
</dbReference>
<dbReference type="EMBL" id="JALIDZ010000005">
    <property type="protein sequence ID" value="MCT8972864.1"/>
    <property type="molecule type" value="Genomic_DNA"/>
</dbReference>
<dbReference type="PANTHER" id="PTHR43433:SF5">
    <property type="entry name" value="AB HYDROLASE-1 DOMAIN-CONTAINING PROTEIN"/>
    <property type="match status" value="1"/>
</dbReference>
<dbReference type="PRINTS" id="PR00111">
    <property type="entry name" value="ABHYDROLASE"/>
</dbReference>
<dbReference type="InterPro" id="IPR029058">
    <property type="entry name" value="AB_hydrolase_fold"/>
</dbReference>
<dbReference type="Pfam" id="PF00561">
    <property type="entry name" value="Abhydrolase_1"/>
    <property type="match status" value="1"/>
</dbReference>
<dbReference type="InterPro" id="IPR000073">
    <property type="entry name" value="AB_hydrolase_1"/>
</dbReference>
<dbReference type="PANTHER" id="PTHR43433">
    <property type="entry name" value="HYDROLASE, ALPHA/BETA FOLD FAMILY PROTEIN"/>
    <property type="match status" value="1"/>
</dbReference>
<protein>
    <submittedName>
        <fullName evidence="2">3-oxoadipate enol-lactonase</fullName>
        <ecNumber evidence="2">3.1.1.24</ecNumber>
    </submittedName>
</protein>
<dbReference type="GO" id="GO:0042952">
    <property type="term" value="P:beta-ketoadipate pathway"/>
    <property type="evidence" value="ECO:0007669"/>
    <property type="project" value="InterPro"/>
</dbReference>
<proteinExistence type="predicted"/>
<keyword evidence="2" id="KW-0378">Hydrolase</keyword>
<evidence type="ECO:0000313" key="2">
    <source>
        <dbReference type="EMBL" id="MCT8972864.1"/>
    </source>
</evidence>
<dbReference type="InterPro" id="IPR050471">
    <property type="entry name" value="AB_hydrolase"/>
</dbReference>
<gene>
    <name evidence="2" type="primary">pcaD</name>
    <name evidence="2" type="ORF">MUB46_13435</name>
</gene>
<sequence>MPETAANGATIHYEISGSPDGPWLVFSNSLGTDLRMWDAQTAMFGRDFRILRYDTRGHGQSDAPSGDYSFDDLGRDALAVMDAAGVDEAYFCGLSMGGVTGMWLGVNAPERFEKLVLCNTGAKIGDIETWQQRIDTVLSTGMAPLVEPVVDRWFTRRFQDEQPAAVDRIRAMIKATPGAGYAGCCAALRDIDLRDAIAAIDLPTLVVAGRHDPSTPVANAEEIHAAIKGSRLVVLDAAHLSNIEQEAEFNETVSTFLKA</sequence>
<dbReference type="SUPFAM" id="SSF53474">
    <property type="entry name" value="alpha/beta-Hydrolases"/>
    <property type="match status" value="1"/>
</dbReference>
<keyword evidence="3" id="KW-1185">Reference proteome</keyword>